<keyword evidence="3" id="KW-1185">Reference proteome</keyword>
<accession>A0A2I0B2H2</accession>
<dbReference type="AlphaFoldDB" id="A0A2I0B2H2"/>
<name>A0A2I0B2H2_9ASPA</name>
<gene>
    <name evidence="2" type="ORF">AXF42_Ash019188</name>
</gene>
<protein>
    <submittedName>
        <fullName evidence="2">Beta-1,4-mannosyl-glycoprotein beta-1,4-N-acetylglucosaminyltransferase</fullName>
        <ecNumber evidence="2">2.4.1.144</ecNumber>
    </submittedName>
</protein>
<dbReference type="EC" id="2.4.1.144" evidence="2"/>
<evidence type="ECO:0000313" key="2">
    <source>
        <dbReference type="EMBL" id="PKA61982.1"/>
    </source>
</evidence>
<dbReference type="GO" id="GO:0003830">
    <property type="term" value="F:beta-1,4-mannosylglycoprotein 4-beta-N-acetylglucosaminyltransferase activity"/>
    <property type="evidence" value="ECO:0007669"/>
    <property type="project" value="UniProtKB-EC"/>
</dbReference>
<feature type="transmembrane region" description="Helical" evidence="1">
    <location>
        <begin position="22"/>
        <end position="39"/>
    </location>
</feature>
<dbReference type="EMBL" id="KZ451922">
    <property type="protein sequence ID" value="PKA61982.1"/>
    <property type="molecule type" value="Genomic_DNA"/>
</dbReference>
<proteinExistence type="predicted"/>
<dbReference type="InterPro" id="IPR006813">
    <property type="entry name" value="Glyco_trans_17"/>
</dbReference>
<keyword evidence="2" id="KW-0808">Transferase</keyword>
<dbReference type="PANTHER" id="PTHR12224">
    <property type="entry name" value="BETA-1,4-MANNOSYL-GLYCOPROTEIN BETA-1,4-N-ACETYLGLUCOSAMINYL-TRANSFERASE"/>
    <property type="match status" value="1"/>
</dbReference>
<keyword evidence="1" id="KW-0812">Transmembrane</keyword>
<organism evidence="2 3">
    <name type="scientific">Apostasia shenzhenica</name>
    <dbReference type="NCBI Taxonomy" id="1088818"/>
    <lineage>
        <taxon>Eukaryota</taxon>
        <taxon>Viridiplantae</taxon>
        <taxon>Streptophyta</taxon>
        <taxon>Embryophyta</taxon>
        <taxon>Tracheophyta</taxon>
        <taxon>Spermatophyta</taxon>
        <taxon>Magnoliopsida</taxon>
        <taxon>Liliopsida</taxon>
        <taxon>Asparagales</taxon>
        <taxon>Orchidaceae</taxon>
        <taxon>Apostasioideae</taxon>
        <taxon>Apostasia</taxon>
    </lineage>
</organism>
<evidence type="ECO:0000313" key="3">
    <source>
        <dbReference type="Proteomes" id="UP000236161"/>
    </source>
</evidence>
<keyword evidence="1" id="KW-0472">Membrane</keyword>
<dbReference type="PANTHER" id="PTHR12224:SF25">
    <property type="entry name" value="BETA-1,4-N-ACETYLGLUCOSAMINYLTRANSFERASE FAMILY PROTEIN"/>
    <property type="match status" value="1"/>
</dbReference>
<dbReference type="Pfam" id="PF04724">
    <property type="entry name" value="Glyco_transf_17"/>
    <property type="match status" value="1"/>
</dbReference>
<reference evidence="2 3" key="1">
    <citation type="journal article" date="2017" name="Nature">
        <title>The Apostasia genome and the evolution of orchids.</title>
        <authorList>
            <person name="Zhang G.Q."/>
            <person name="Liu K.W."/>
            <person name="Li Z."/>
            <person name="Lohaus R."/>
            <person name="Hsiao Y.Y."/>
            <person name="Niu S.C."/>
            <person name="Wang J.Y."/>
            <person name="Lin Y.C."/>
            <person name="Xu Q."/>
            <person name="Chen L.J."/>
            <person name="Yoshida K."/>
            <person name="Fujiwara S."/>
            <person name="Wang Z.W."/>
            <person name="Zhang Y.Q."/>
            <person name="Mitsuda N."/>
            <person name="Wang M."/>
            <person name="Liu G.H."/>
            <person name="Pecoraro L."/>
            <person name="Huang H.X."/>
            <person name="Xiao X.J."/>
            <person name="Lin M."/>
            <person name="Wu X.Y."/>
            <person name="Wu W.L."/>
            <person name="Chen Y.Y."/>
            <person name="Chang S.B."/>
            <person name="Sakamoto S."/>
            <person name="Ohme-Takagi M."/>
            <person name="Yagi M."/>
            <person name="Zeng S.J."/>
            <person name="Shen C.Y."/>
            <person name="Yeh C.M."/>
            <person name="Luo Y.B."/>
            <person name="Tsai W.C."/>
            <person name="Van de Peer Y."/>
            <person name="Liu Z.J."/>
        </authorList>
    </citation>
    <scope>NUCLEOTIDE SEQUENCE [LARGE SCALE GENOMIC DNA]</scope>
    <source>
        <strain evidence="3">cv. Shenzhen</strain>
        <tissue evidence="2">Stem</tissue>
    </source>
</reference>
<dbReference type="OrthoDB" id="6474464at2759"/>
<evidence type="ECO:0000256" key="1">
    <source>
        <dbReference type="SAM" id="Phobius"/>
    </source>
</evidence>
<keyword evidence="2" id="KW-0328">Glycosyltransferase</keyword>
<dbReference type="STRING" id="1088818.A0A2I0B2H2"/>
<keyword evidence="1" id="KW-1133">Transmembrane helix</keyword>
<dbReference type="GO" id="GO:0006044">
    <property type="term" value="P:N-acetylglucosamine metabolic process"/>
    <property type="evidence" value="ECO:0007669"/>
    <property type="project" value="TreeGrafter"/>
</dbReference>
<sequence length="364" mass="41927">MARKTAHPPANPRTMFPRRSRLFFYLLSAASLASILFLHRHHLPSLLRPLWDSPPRPFIPLHHFHADNVSIPVLCRLHGWSPRSSPRRVLDAVLFSNELDLLEIRFHSLLPFVDLFLLLESNSTFTGFPKPLVFLENIRRFDFAADKIVYGSFTPLPDPQSPPTSFRMESIQRSAVNSLLRQSAAAGDLVIMADADEIPSPHTVQLLRWCDGVPPVIHLELKHYLYSFEFPVDFSSWRATANLYRPGMAYRHSRRSDFILADSGWHCSFCFRKIDDFVFKMSAYSHADRVRRRSFLDHGRIQRIICEGGDLFDMLPEEYSFRDLIKKMGPILKSASAVHLPQFLIENADRFMFLLPGGCLRPPD</sequence>
<dbReference type="Proteomes" id="UP000236161">
    <property type="component" value="Unassembled WGS sequence"/>
</dbReference>
<dbReference type="GO" id="GO:0016020">
    <property type="term" value="C:membrane"/>
    <property type="evidence" value="ECO:0007669"/>
    <property type="project" value="InterPro"/>
</dbReference>